<evidence type="ECO:0008006" key="3">
    <source>
        <dbReference type="Google" id="ProtNLM"/>
    </source>
</evidence>
<proteinExistence type="predicted"/>
<dbReference type="AlphaFoldDB" id="A0A1Y0CCW0"/>
<dbReference type="KEGG" id="mdx:BTO20_33860"/>
<evidence type="ECO:0000313" key="1">
    <source>
        <dbReference type="EMBL" id="ART72884.1"/>
    </source>
</evidence>
<evidence type="ECO:0000313" key="2">
    <source>
        <dbReference type="Proteomes" id="UP000195331"/>
    </source>
</evidence>
<keyword evidence="2" id="KW-1185">Reference proteome</keyword>
<reference evidence="1 2" key="1">
    <citation type="submission" date="2017-04" db="EMBL/GenBank/DDBJ databases">
        <title>Whole Genome Sequence of 1,4-Dioxane Degrading Bacterium Mycobacterium dioxanotrophicus PH-06.</title>
        <authorList>
            <person name="He Y."/>
        </authorList>
    </citation>
    <scope>NUCLEOTIDE SEQUENCE [LARGE SCALE GENOMIC DNA]</scope>
    <source>
        <strain evidence="1 2">PH-06</strain>
    </source>
</reference>
<dbReference type="EMBL" id="CP020809">
    <property type="protein sequence ID" value="ART72884.1"/>
    <property type="molecule type" value="Genomic_DNA"/>
</dbReference>
<protein>
    <recommendedName>
        <fullName evidence="3">Arsenate reductase</fullName>
    </recommendedName>
</protein>
<gene>
    <name evidence="1" type="ORF">BTO20_33860</name>
</gene>
<name>A0A1Y0CCW0_9MYCO</name>
<accession>A0A1Y0CCW0</accession>
<sequence>MAPGEVPQWVPQACTLPTAERPFRVAEFDRLFGESAVRWTRPNATRLDVVLDAVAEERARGLAAREAGCCSFFTFRFVADGTKVVMCIDVPASQSVVLDGLAARMGAAKRGGGA</sequence>
<organism evidence="1 2">
    <name type="scientific">Mycobacterium dioxanotrophicus</name>
    <dbReference type="NCBI Taxonomy" id="482462"/>
    <lineage>
        <taxon>Bacteria</taxon>
        <taxon>Bacillati</taxon>
        <taxon>Actinomycetota</taxon>
        <taxon>Actinomycetes</taxon>
        <taxon>Mycobacteriales</taxon>
        <taxon>Mycobacteriaceae</taxon>
        <taxon>Mycobacterium</taxon>
    </lineage>
</organism>
<dbReference type="Proteomes" id="UP000195331">
    <property type="component" value="Chromosome"/>
</dbReference>